<dbReference type="EMBL" id="CABVQC010000006">
    <property type="protein sequence ID" value="VWB34372.1"/>
    <property type="molecule type" value="Genomic_DNA"/>
</dbReference>
<reference evidence="2 3" key="1">
    <citation type="submission" date="2019-09" db="EMBL/GenBank/DDBJ databases">
        <authorList>
            <person name="Depoorter E."/>
        </authorList>
    </citation>
    <scope>NUCLEOTIDE SEQUENCE [LARGE SCALE GENOMIC DNA]</scope>
    <source>
        <strain evidence="2">LMG 13014</strain>
    </source>
</reference>
<evidence type="ECO:0000256" key="1">
    <source>
        <dbReference type="SAM" id="MobiDB-lite"/>
    </source>
</evidence>
<protein>
    <submittedName>
        <fullName evidence="2">Uncharacterized protein</fullName>
    </submittedName>
</protein>
<accession>A0A6P2IWI4</accession>
<feature type="region of interest" description="Disordered" evidence="1">
    <location>
        <begin position="1"/>
        <end position="36"/>
    </location>
</feature>
<dbReference type="Proteomes" id="UP000494261">
    <property type="component" value="Unassembled WGS sequence"/>
</dbReference>
<dbReference type="AlphaFoldDB" id="A0A6P2IWI4"/>
<feature type="region of interest" description="Disordered" evidence="1">
    <location>
        <begin position="84"/>
        <end position="118"/>
    </location>
</feature>
<evidence type="ECO:0000313" key="3">
    <source>
        <dbReference type="Proteomes" id="UP000494261"/>
    </source>
</evidence>
<organism evidence="2 3">
    <name type="scientific">Burkholderia aenigmatica</name>
    <dbReference type="NCBI Taxonomy" id="2015348"/>
    <lineage>
        <taxon>Bacteria</taxon>
        <taxon>Pseudomonadati</taxon>
        <taxon>Pseudomonadota</taxon>
        <taxon>Betaproteobacteria</taxon>
        <taxon>Burkholderiales</taxon>
        <taxon>Burkholderiaceae</taxon>
        <taxon>Burkholderia</taxon>
        <taxon>Burkholderia cepacia complex</taxon>
    </lineage>
</organism>
<gene>
    <name evidence="2" type="ORF">BLA13014_01373</name>
</gene>
<name>A0A6P2IWI4_9BURK</name>
<sequence length="118" mass="12240">MPLDGTSESVCGAGPAVRQARVKRAAPHDSGRPAAQPGYVILLGCAGILGETGRKSGERPESGNYNTEAKICVLHYNAVCADGGPPIRRRVPPGHSGDAASAPGIFIDDPTPPEWKLQ</sequence>
<proteinExistence type="predicted"/>
<evidence type="ECO:0000313" key="2">
    <source>
        <dbReference type="EMBL" id="VWB34372.1"/>
    </source>
</evidence>